<organism evidence="4 5">
    <name type="scientific">Priapulus caudatus</name>
    <name type="common">Priapulid worm</name>
    <dbReference type="NCBI Taxonomy" id="37621"/>
    <lineage>
        <taxon>Eukaryota</taxon>
        <taxon>Metazoa</taxon>
        <taxon>Ecdysozoa</taxon>
        <taxon>Scalidophora</taxon>
        <taxon>Priapulida</taxon>
        <taxon>Priapulimorpha</taxon>
        <taxon>Priapulimorphida</taxon>
        <taxon>Priapulidae</taxon>
        <taxon>Priapulus</taxon>
    </lineage>
</organism>
<keyword evidence="1" id="KW-0479">Metal-binding</keyword>
<accession>A0ABM1ET07</accession>
<reference evidence="5" key="1">
    <citation type="submission" date="2025-08" db="UniProtKB">
        <authorList>
            <consortium name="RefSeq"/>
        </authorList>
    </citation>
    <scope>IDENTIFICATION</scope>
</reference>
<keyword evidence="1" id="KW-0863">Zinc-finger</keyword>
<feature type="domain" description="SWIM-type" evidence="3">
    <location>
        <begin position="135"/>
        <end position="175"/>
    </location>
</feature>
<evidence type="ECO:0000313" key="5">
    <source>
        <dbReference type="RefSeq" id="XP_014675328.1"/>
    </source>
</evidence>
<dbReference type="Proteomes" id="UP000695022">
    <property type="component" value="Unplaced"/>
</dbReference>
<dbReference type="RefSeq" id="XP_014675328.1">
    <property type="nucleotide sequence ID" value="XM_014819842.1"/>
</dbReference>
<dbReference type="GeneID" id="106815391"/>
<evidence type="ECO:0000256" key="1">
    <source>
        <dbReference type="PROSITE-ProRule" id="PRU00325"/>
    </source>
</evidence>
<evidence type="ECO:0000313" key="4">
    <source>
        <dbReference type="Proteomes" id="UP000695022"/>
    </source>
</evidence>
<proteinExistence type="predicted"/>
<dbReference type="Gene3D" id="1.10.720.30">
    <property type="entry name" value="SAP domain"/>
    <property type="match status" value="1"/>
</dbReference>
<dbReference type="PROSITE" id="PS50800">
    <property type="entry name" value="SAP"/>
    <property type="match status" value="1"/>
</dbReference>
<dbReference type="InterPro" id="IPR003034">
    <property type="entry name" value="SAP_dom"/>
</dbReference>
<dbReference type="InterPro" id="IPR036361">
    <property type="entry name" value="SAP_dom_sf"/>
</dbReference>
<dbReference type="SMART" id="SM00513">
    <property type="entry name" value="SAP"/>
    <property type="match status" value="1"/>
</dbReference>
<keyword evidence="4" id="KW-1185">Reference proteome</keyword>
<dbReference type="InterPro" id="IPR007527">
    <property type="entry name" value="Znf_SWIM"/>
</dbReference>
<dbReference type="Pfam" id="PF02037">
    <property type="entry name" value="SAP"/>
    <property type="match status" value="1"/>
</dbReference>
<evidence type="ECO:0000259" key="3">
    <source>
        <dbReference type="PROSITE" id="PS50966"/>
    </source>
</evidence>
<name>A0ABM1ET07_PRICU</name>
<evidence type="ECO:0000259" key="2">
    <source>
        <dbReference type="PROSITE" id="PS50800"/>
    </source>
</evidence>
<gene>
    <name evidence="5" type="primary">LOC106815391</name>
</gene>
<dbReference type="SUPFAM" id="SSF68906">
    <property type="entry name" value="SAP domain"/>
    <property type="match status" value="1"/>
</dbReference>
<protein>
    <submittedName>
        <fullName evidence="5">Uncharacterized protein LOC106815391</fullName>
    </submittedName>
</protein>
<sequence length="295" mass="33975">MANEVNYGEWKLPQLREELKKRGVKVSGRKKELVDRLCGLDNLGRLASQNIEPEFVMDVPEPKAYQDIHAGMSTVVTISQQRLIDYLRSNEKEYDEKVEEMYNERYVRFIRVADGDGKQFLRGCVWAEMRKNVSYDVDVSIDQNGVVQEAQCDCAAGQGPTAHCKHVACILYCVVQFGKCKKIITEVTCTQRLQTFHHAKAYRSSPMKAAKLHDMRGHSFRYDPRPEEYRNQEGYPDHFQNAVINYQASCGTNNKMPVVQLYQPANPHALNFMHDYVMRSDEAFLRKSKVHCNPA</sequence>
<dbReference type="PROSITE" id="PS50966">
    <property type="entry name" value="ZF_SWIM"/>
    <property type="match status" value="1"/>
</dbReference>
<feature type="domain" description="SAP" evidence="2">
    <location>
        <begin position="7"/>
        <end position="41"/>
    </location>
</feature>
<keyword evidence="1" id="KW-0862">Zinc</keyword>